<dbReference type="Pfam" id="PF15348">
    <property type="entry name" value="GEMIN8"/>
    <property type="match status" value="1"/>
</dbReference>
<accession>A0AAN8JGN5</accession>
<proteinExistence type="predicted"/>
<dbReference type="EMBL" id="JAZGQO010000011">
    <property type="protein sequence ID" value="KAK6173869.1"/>
    <property type="molecule type" value="Genomic_DNA"/>
</dbReference>
<feature type="compositionally biased region" description="Polar residues" evidence="1">
    <location>
        <begin position="8"/>
        <end position="26"/>
    </location>
</feature>
<evidence type="ECO:0008006" key="4">
    <source>
        <dbReference type="Google" id="ProtNLM"/>
    </source>
</evidence>
<sequence>MEIKDFETSSVTADSSPDSDDLTSVTETQYEISADNLLKPDTGIDSTSDCVPDNQDKSKSSHCRPDMSSPYWYNDKCFARYWRHYHQVMGWYQKHLHVYKSMQQPRYSDSFTFRPYQSHRRNNQPKEHHHHHHRTKKHRRSKHKSKKPCESDREHGESSSLGNQEEPMSGTEAGEAVGTSEKEEFEMEITDDMLQFFAHSQQHRKERDTKKEGDLEDDSRINIRVNIEDVHKQMPTVEAPKERPGVRRTAEMKTLYGKGAAMIHGMETALQMTYDRNIDVQQPKVWPNIPLRITFAD</sequence>
<keyword evidence="3" id="KW-1185">Reference proteome</keyword>
<feature type="region of interest" description="Disordered" evidence="1">
    <location>
        <begin position="116"/>
        <end position="182"/>
    </location>
</feature>
<feature type="compositionally biased region" description="Basic residues" evidence="1">
    <location>
        <begin position="117"/>
        <end position="146"/>
    </location>
</feature>
<organism evidence="2 3">
    <name type="scientific">Patella caerulea</name>
    <name type="common">Rayed Mediterranean limpet</name>
    <dbReference type="NCBI Taxonomy" id="87958"/>
    <lineage>
        <taxon>Eukaryota</taxon>
        <taxon>Metazoa</taxon>
        <taxon>Spiralia</taxon>
        <taxon>Lophotrochozoa</taxon>
        <taxon>Mollusca</taxon>
        <taxon>Gastropoda</taxon>
        <taxon>Patellogastropoda</taxon>
        <taxon>Patelloidea</taxon>
        <taxon>Patellidae</taxon>
        <taxon>Patella</taxon>
    </lineage>
</organism>
<feature type="compositionally biased region" description="Basic and acidic residues" evidence="1">
    <location>
        <begin position="147"/>
        <end position="157"/>
    </location>
</feature>
<evidence type="ECO:0000313" key="2">
    <source>
        <dbReference type="EMBL" id="KAK6173869.1"/>
    </source>
</evidence>
<dbReference type="AlphaFoldDB" id="A0AAN8JGN5"/>
<dbReference type="PANTHER" id="PTHR16238">
    <property type="entry name" value="GEM-ASSOCIATED PROTEIN 8"/>
    <property type="match status" value="1"/>
</dbReference>
<feature type="region of interest" description="Disordered" evidence="1">
    <location>
        <begin position="38"/>
        <end position="65"/>
    </location>
</feature>
<dbReference type="Proteomes" id="UP001347796">
    <property type="component" value="Unassembled WGS sequence"/>
</dbReference>
<name>A0AAN8JGN5_PATCE</name>
<feature type="region of interest" description="Disordered" evidence="1">
    <location>
        <begin position="1"/>
        <end position="26"/>
    </location>
</feature>
<gene>
    <name evidence="2" type="ORF">SNE40_017250</name>
</gene>
<feature type="compositionally biased region" description="Basic and acidic residues" evidence="1">
    <location>
        <begin position="54"/>
        <end position="65"/>
    </location>
</feature>
<dbReference type="GO" id="GO:0000387">
    <property type="term" value="P:spliceosomal snRNP assembly"/>
    <property type="evidence" value="ECO:0007669"/>
    <property type="project" value="InterPro"/>
</dbReference>
<evidence type="ECO:0000256" key="1">
    <source>
        <dbReference type="SAM" id="MobiDB-lite"/>
    </source>
</evidence>
<dbReference type="InterPro" id="IPR034754">
    <property type="entry name" value="GEMIN8"/>
</dbReference>
<dbReference type="PANTHER" id="PTHR16238:SF7">
    <property type="entry name" value="GEM-ASSOCIATED PROTEIN 8"/>
    <property type="match status" value="1"/>
</dbReference>
<reference evidence="2 3" key="1">
    <citation type="submission" date="2024-01" db="EMBL/GenBank/DDBJ databases">
        <title>The genome of the rayed Mediterranean limpet Patella caerulea (Linnaeus, 1758).</title>
        <authorList>
            <person name="Anh-Thu Weber A."/>
            <person name="Halstead-Nussloch G."/>
        </authorList>
    </citation>
    <scope>NUCLEOTIDE SEQUENCE [LARGE SCALE GENOMIC DNA]</scope>
    <source>
        <strain evidence="2">AATW-2023a</strain>
        <tissue evidence="2">Whole specimen</tissue>
    </source>
</reference>
<evidence type="ECO:0000313" key="3">
    <source>
        <dbReference type="Proteomes" id="UP001347796"/>
    </source>
</evidence>
<dbReference type="GO" id="GO:0032797">
    <property type="term" value="C:SMN complex"/>
    <property type="evidence" value="ECO:0007669"/>
    <property type="project" value="InterPro"/>
</dbReference>
<protein>
    <recommendedName>
        <fullName evidence="4">Gem-associated protein 8</fullName>
    </recommendedName>
</protein>
<comment type="caution">
    <text evidence="2">The sequence shown here is derived from an EMBL/GenBank/DDBJ whole genome shotgun (WGS) entry which is preliminary data.</text>
</comment>